<accession>A0ABX7P129</accession>
<evidence type="ECO:0008006" key="4">
    <source>
        <dbReference type="Google" id="ProtNLM"/>
    </source>
</evidence>
<protein>
    <recommendedName>
        <fullName evidence="4">TetR family transcriptional regulator</fullName>
    </recommendedName>
</protein>
<feature type="region of interest" description="Disordered" evidence="1">
    <location>
        <begin position="157"/>
        <end position="179"/>
    </location>
</feature>
<dbReference type="RefSeq" id="WP_206725022.1">
    <property type="nucleotide sequence ID" value="NZ_CP071090.1"/>
</dbReference>
<evidence type="ECO:0000256" key="1">
    <source>
        <dbReference type="SAM" id="MobiDB-lite"/>
    </source>
</evidence>
<keyword evidence="3" id="KW-1185">Reference proteome</keyword>
<name>A0ABX7P129_9BACT</name>
<dbReference type="EMBL" id="CP071090">
    <property type="protein sequence ID" value="QSQ23449.1"/>
    <property type="molecule type" value="Genomic_DNA"/>
</dbReference>
<sequence length="179" mass="18744">MDELLRLLLGTPMTPAGLDPLRVRSFIWEELHRIHRVLLQGSLSPGGSGLGGASPDAIGAPPQAGDVAALVQRARLLLLQHPIAAQAAFSALVAEGRRFAATPEGRTWATALAASPLMRHASALWGALGLDMLEEDPNTVLPTAWLDALLRSAESPNLAAARASPADSPGGEPRHGEPR</sequence>
<evidence type="ECO:0000313" key="2">
    <source>
        <dbReference type="EMBL" id="QSQ23449.1"/>
    </source>
</evidence>
<dbReference type="Proteomes" id="UP000662747">
    <property type="component" value="Chromosome"/>
</dbReference>
<organism evidence="2 3">
    <name type="scientific">Pyxidicoccus parkwayensis</name>
    <dbReference type="NCBI Taxonomy" id="2813578"/>
    <lineage>
        <taxon>Bacteria</taxon>
        <taxon>Pseudomonadati</taxon>
        <taxon>Myxococcota</taxon>
        <taxon>Myxococcia</taxon>
        <taxon>Myxococcales</taxon>
        <taxon>Cystobacterineae</taxon>
        <taxon>Myxococcaceae</taxon>
        <taxon>Pyxidicoccus</taxon>
    </lineage>
</organism>
<gene>
    <name evidence="2" type="ORF">JY651_00220</name>
</gene>
<evidence type="ECO:0000313" key="3">
    <source>
        <dbReference type="Proteomes" id="UP000662747"/>
    </source>
</evidence>
<proteinExistence type="predicted"/>
<reference evidence="2 3" key="1">
    <citation type="submission" date="2021-02" db="EMBL/GenBank/DDBJ databases">
        <title>De Novo genome assembly of isolated myxobacteria.</title>
        <authorList>
            <person name="Stevens D.C."/>
        </authorList>
    </citation>
    <scope>NUCLEOTIDE SEQUENCE [LARGE SCALE GENOMIC DNA]</scope>
    <source>
        <strain evidence="3">SCPEA02</strain>
    </source>
</reference>